<dbReference type="Proteomes" id="UP001595961">
    <property type="component" value="Unassembled WGS sequence"/>
</dbReference>
<protein>
    <recommendedName>
        <fullName evidence="4">Lipoprotein</fullName>
    </recommendedName>
</protein>
<evidence type="ECO:0000313" key="3">
    <source>
        <dbReference type="Proteomes" id="UP001595961"/>
    </source>
</evidence>
<keyword evidence="1" id="KW-0732">Signal</keyword>
<accession>A0ABV9C009</accession>
<organism evidence="2 3">
    <name type="scientific">Dyella halodurans</name>
    <dbReference type="NCBI Taxonomy" id="1920171"/>
    <lineage>
        <taxon>Bacteria</taxon>
        <taxon>Pseudomonadati</taxon>
        <taxon>Pseudomonadota</taxon>
        <taxon>Gammaproteobacteria</taxon>
        <taxon>Lysobacterales</taxon>
        <taxon>Rhodanobacteraceae</taxon>
        <taxon>Dyella</taxon>
    </lineage>
</organism>
<reference evidence="3" key="1">
    <citation type="journal article" date="2019" name="Int. J. Syst. Evol. Microbiol.">
        <title>The Global Catalogue of Microorganisms (GCM) 10K type strain sequencing project: providing services to taxonomists for standard genome sequencing and annotation.</title>
        <authorList>
            <consortium name="The Broad Institute Genomics Platform"/>
            <consortium name="The Broad Institute Genome Sequencing Center for Infectious Disease"/>
            <person name="Wu L."/>
            <person name="Ma J."/>
        </authorList>
    </citation>
    <scope>NUCLEOTIDE SEQUENCE [LARGE SCALE GENOMIC DNA]</scope>
    <source>
        <strain evidence="3">CCM 4481</strain>
    </source>
</reference>
<evidence type="ECO:0008006" key="4">
    <source>
        <dbReference type="Google" id="ProtNLM"/>
    </source>
</evidence>
<proteinExistence type="predicted"/>
<dbReference type="RefSeq" id="WP_266150986.1">
    <property type="nucleotide sequence ID" value="NZ_CP064028.1"/>
</dbReference>
<evidence type="ECO:0000313" key="2">
    <source>
        <dbReference type="EMBL" id="MFC4526198.1"/>
    </source>
</evidence>
<dbReference type="PROSITE" id="PS51257">
    <property type="entry name" value="PROKAR_LIPOPROTEIN"/>
    <property type="match status" value="1"/>
</dbReference>
<name>A0ABV9C009_9GAMM</name>
<comment type="caution">
    <text evidence="2">The sequence shown here is derived from an EMBL/GenBank/DDBJ whole genome shotgun (WGS) entry which is preliminary data.</text>
</comment>
<feature type="chain" id="PRO_5046949753" description="Lipoprotein" evidence="1">
    <location>
        <begin position="22"/>
        <end position="219"/>
    </location>
</feature>
<sequence length="219" mass="23680">MFNRAASVAAVAMLLSGCVTVDNKPVTDSAAKGLESKTLTSTAYVTPDFSAMTAGKASFGLFGAMAMIQAGNDIVSQNQIADPAIKINNDLAAMLVDSHHMHNVESHGTPTKSDKIPDLITNFPHADYLLDVKTLNWNFAYFPTNWSHYRVFYAARLRLIDEAHGTVVAETMCKAQPSSDDNPPTKDELLSNHAALLKQLLEKAANDCTKVLASQVLKV</sequence>
<feature type="signal peptide" evidence="1">
    <location>
        <begin position="1"/>
        <end position="21"/>
    </location>
</feature>
<dbReference type="EMBL" id="JBHSGA010000011">
    <property type="protein sequence ID" value="MFC4526198.1"/>
    <property type="molecule type" value="Genomic_DNA"/>
</dbReference>
<keyword evidence="3" id="KW-1185">Reference proteome</keyword>
<evidence type="ECO:0000256" key="1">
    <source>
        <dbReference type="SAM" id="SignalP"/>
    </source>
</evidence>
<gene>
    <name evidence="2" type="ORF">ACFO5W_06055</name>
</gene>